<organism evidence="2 3">
    <name type="scientific">Vreelandella hamiltonii</name>
    <dbReference type="NCBI Taxonomy" id="502829"/>
    <lineage>
        <taxon>Bacteria</taxon>
        <taxon>Pseudomonadati</taxon>
        <taxon>Pseudomonadota</taxon>
        <taxon>Gammaproteobacteria</taxon>
        <taxon>Oceanospirillales</taxon>
        <taxon>Halomonadaceae</taxon>
        <taxon>Vreelandella</taxon>
    </lineage>
</organism>
<comment type="caution">
    <text evidence="2">The sequence shown here is derived from an EMBL/GenBank/DDBJ whole genome shotgun (WGS) entry which is preliminary data.</text>
</comment>
<feature type="domain" description="HNH nuclease" evidence="1">
    <location>
        <begin position="16"/>
        <end position="71"/>
    </location>
</feature>
<dbReference type="GO" id="GO:0004519">
    <property type="term" value="F:endonuclease activity"/>
    <property type="evidence" value="ECO:0007669"/>
    <property type="project" value="InterPro"/>
</dbReference>
<dbReference type="Pfam" id="PF01844">
    <property type="entry name" value="HNH"/>
    <property type="match status" value="1"/>
</dbReference>
<dbReference type="EMBL" id="BMXN01000005">
    <property type="protein sequence ID" value="GGW22945.1"/>
    <property type="molecule type" value="Genomic_DNA"/>
</dbReference>
<dbReference type="SMART" id="SM00507">
    <property type="entry name" value="HNHc"/>
    <property type="match status" value="1"/>
</dbReference>
<protein>
    <recommendedName>
        <fullName evidence="1">HNH nuclease domain-containing protein</fullName>
    </recommendedName>
</protein>
<evidence type="ECO:0000259" key="1">
    <source>
        <dbReference type="SMART" id="SM00507"/>
    </source>
</evidence>
<proteinExistence type="predicted"/>
<dbReference type="Gene3D" id="1.10.30.50">
    <property type="match status" value="1"/>
</dbReference>
<accession>A0A8H9LVS2</accession>
<evidence type="ECO:0000313" key="2">
    <source>
        <dbReference type="EMBL" id="GGW22945.1"/>
    </source>
</evidence>
<dbReference type="CDD" id="cd00085">
    <property type="entry name" value="HNHc"/>
    <property type="match status" value="1"/>
</dbReference>
<dbReference type="AlphaFoldDB" id="A0A8H9LVS2"/>
<reference evidence="3" key="1">
    <citation type="journal article" date="2019" name="Int. J. Syst. Evol. Microbiol.">
        <title>The Global Catalogue of Microorganisms (GCM) 10K type strain sequencing project: providing services to taxonomists for standard genome sequencing and annotation.</title>
        <authorList>
            <consortium name="The Broad Institute Genomics Platform"/>
            <consortium name="The Broad Institute Genome Sequencing Center for Infectious Disease"/>
            <person name="Wu L."/>
            <person name="Ma J."/>
        </authorList>
    </citation>
    <scope>NUCLEOTIDE SEQUENCE [LARGE SCALE GENOMIC DNA]</scope>
    <source>
        <strain evidence="3">KCTC 22154</strain>
    </source>
</reference>
<dbReference type="InterPro" id="IPR002711">
    <property type="entry name" value="HNH"/>
</dbReference>
<dbReference type="GO" id="GO:0008270">
    <property type="term" value="F:zinc ion binding"/>
    <property type="evidence" value="ECO:0007669"/>
    <property type="project" value="InterPro"/>
</dbReference>
<evidence type="ECO:0000313" key="3">
    <source>
        <dbReference type="Proteomes" id="UP000623776"/>
    </source>
</evidence>
<dbReference type="RefSeq" id="WP_189463085.1">
    <property type="nucleotide sequence ID" value="NZ_BMXN01000005.1"/>
</dbReference>
<dbReference type="InterPro" id="IPR003615">
    <property type="entry name" value="HNH_nuc"/>
</dbReference>
<dbReference type="Proteomes" id="UP000623776">
    <property type="component" value="Unassembled WGS sequence"/>
</dbReference>
<gene>
    <name evidence="2" type="ORF">GCM10007157_12610</name>
</gene>
<dbReference type="GO" id="GO:0003676">
    <property type="term" value="F:nucleic acid binding"/>
    <property type="evidence" value="ECO:0007669"/>
    <property type="project" value="InterPro"/>
</dbReference>
<sequence>MKKLRHLPLNSAAWARLRAQVLAEEPLCRQCAALGRVEPATDVDHIINGEGDYSDDNRRENLQPLCHPCHSQKTRAEMNGGELVQVGCDTSGRPIDPNHHWNR</sequence>
<keyword evidence="3" id="KW-1185">Reference proteome</keyword>
<name>A0A8H9LVS2_9GAMM</name>